<evidence type="ECO:0000313" key="3">
    <source>
        <dbReference type="Proteomes" id="UP001159363"/>
    </source>
</evidence>
<accession>A0ABQ9II04</accession>
<gene>
    <name evidence="2" type="ORF">PR048_001636</name>
</gene>
<keyword evidence="3" id="KW-1185">Reference proteome</keyword>
<comment type="caution">
    <text evidence="2">The sequence shown here is derived from an EMBL/GenBank/DDBJ whole genome shotgun (WGS) entry which is preliminary data.</text>
</comment>
<feature type="region of interest" description="Disordered" evidence="1">
    <location>
        <begin position="841"/>
        <end position="866"/>
    </location>
</feature>
<reference evidence="2 3" key="1">
    <citation type="submission" date="2023-02" db="EMBL/GenBank/DDBJ databases">
        <title>LHISI_Scaffold_Assembly.</title>
        <authorList>
            <person name="Stuart O.P."/>
            <person name="Cleave R."/>
            <person name="Magrath M.J.L."/>
            <person name="Mikheyev A.S."/>
        </authorList>
    </citation>
    <scope>NUCLEOTIDE SEQUENCE [LARGE SCALE GENOMIC DNA]</scope>
    <source>
        <strain evidence="2">Daus_M_001</strain>
        <tissue evidence="2">Leg muscle</tissue>
    </source>
</reference>
<dbReference type="EMBL" id="JARBHB010000001">
    <property type="protein sequence ID" value="KAJ8896292.1"/>
    <property type="molecule type" value="Genomic_DNA"/>
</dbReference>
<evidence type="ECO:0000256" key="1">
    <source>
        <dbReference type="SAM" id="MobiDB-lite"/>
    </source>
</evidence>
<dbReference type="Gene3D" id="3.30.420.10">
    <property type="entry name" value="Ribonuclease H-like superfamily/Ribonuclease H"/>
    <property type="match status" value="1"/>
</dbReference>
<dbReference type="InterPro" id="IPR036397">
    <property type="entry name" value="RNaseH_sf"/>
</dbReference>
<name>A0ABQ9II04_9NEOP</name>
<evidence type="ECO:0000313" key="2">
    <source>
        <dbReference type="EMBL" id="KAJ8896292.1"/>
    </source>
</evidence>
<feature type="compositionally biased region" description="Polar residues" evidence="1">
    <location>
        <begin position="263"/>
        <end position="311"/>
    </location>
</feature>
<dbReference type="Proteomes" id="UP001159363">
    <property type="component" value="Chromosome 1"/>
</dbReference>
<feature type="region of interest" description="Disordered" evidence="1">
    <location>
        <begin position="254"/>
        <end position="330"/>
    </location>
</feature>
<proteinExistence type="predicted"/>
<organism evidence="2 3">
    <name type="scientific">Dryococelus australis</name>
    <dbReference type="NCBI Taxonomy" id="614101"/>
    <lineage>
        <taxon>Eukaryota</taxon>
        <taxon>Metazoa</taxon>
        <taxon>Ecdysozoa</taxon>
        <taxon>Arthropoda</taxon>
        <taxon>Hexapoda</taxon>
        <taxon>Insecta</taxon>
        <taxon>Pterygota</taxon>
        <taxon>Neoptera</taxon>
        <taxon>Polyneoptera</taxon>
        <taxon>Phasmatodea</taxon>
        <taxon>Verophasmatodea</taxon>
        <taxon>Anareolatae</taxon>
        <taxon>Phasmatidae</taxon>
        <taxon>Eurycanthinae</taxon>
        <taxon>Dryococelus</taxon>
    </lineage>
</organism>
<protein>
    <submittedName>
        <fullName evidence="2">Uncharacterized protein</fullName>
    </submittedName>
</protein>
<sequence>MDKYKSIEILWDNLSNSVQKLGLNVVFRFQQDNDPKHTALQTRKWLLCSAPRILLPSPQSLDLNPIEHLRDHFERSDDLAGYGITPSLVTRLSGNKCPRHCMIFMAVRSAVVVQCEHVDLWEIAGTALQLQAGAGEHPLAVLNELVLCGPEQPKWTSNRNSPGFAVSRHLLIDRLSKCHTPRCSWFEVGSPKSSFTGSSFRLASSYNVDVLLLLTDKAQHCSNLDFRQTFTAARDTMLAGGSCDNRELASSPLFPSHSSISPTLDTRTSQCAPEQRSSGNRNSLKTRGNARISSKSSVPRQAIDASTSNSRRIAMRRGAKRSCEQPKRATKNGYDYKLEHGIRSQDRYQKPLGCRTSAKRASFVTLFRRAQIMVDREQVRRTHTTPARPHPVRSSSCLSVAATVNRDLTCKYDPAVIEPCPYLCPLVDVALELLMYYGGAVDNSVVGGRYRPIDARSLHYSIFSLAARSAPPASEFLSPCAAELAVPSYALHSPADRQNTLHLTFISFHSYCNGRSERRALRTVVYARYFSLICLANCADLSSPATSAACRSARSDALTAAPCLSARVFVLRAAGGSPASVPITLDSLTEDRDGLHFDPPNMAVRNPDPRSEKNKTMIIRSRIGVVLVQSGISRTQRGKQPRSERFCRVWHRLFTVTVLWISRESSGHVSDSWAQVINMGSSLEHCPAILNKLELCFPPWLPAPWCSSRTTRLPPRRTEFDSRRGCVRIFACGNRAGRCRCSMNFLGDPLFPPPLHSGIVPYSPRSTITGFQDLDVKNCPNFSTSVHIGCQASKQLANIWHTPDTIACPEVAPLTSYTQPITGSEPEDNVPTYFSSKSDGIAQNQHKHSSHSIASAQGYAPHHNTDRVGIEPAIPYRTTLFHITQMVNASPGILSPPGTLRVPALLSFAHSFTLSTYDTAHPMPLSPSPSPPILRDYPHQQPTVYITTAPQHHFSIPTGAQIFQVLSAHTSTNAPNRTMSATHILYPKIQSRRYARPSSHH</sequence>